<dbReference type="SUPFAM" id="SSF56672">
    <property type="entry name" value="DNA/RNA polymerases"/>
    <property type="match status" value="1"/>
</dbReference>
<protein>
    <submittedName>
        <fullName evidence="2">Group II intron-encoded protein LtrA</fullName>
    </submittedName>
</protein>
<dbReference type="STRING" id="1454001.AW08_02747"/>
<dbReference type="InterPro" id="IPR051083">
    <property type="entry name" value="GrpII_Intron_Splice-Mob/Def"/>
</dbReference>
<dbReference type="Proteomes" id="UP000020218">
    <property type="component" value="Unassembled WGS sequence"/>
</dbReference>
<evidence type="ECO:0000256" key="1">
    <source>
        <dbReference type="ARBA" id="ARBA00034120"/>
    </source>
</evidence>
<accession>A0A011M8K2</accession>
<evidence type="ECO:0000313" key="3">
    <source>
        <dbReference type="Proteomes" id="UP000020218"/>
    </source>
</evidence>
<organism evidence="2 3">
    <name type="scientific">Candidatus Accumulibacter adjunctus</name>
    <dbReference type="NCBI Taxonomy" id="1454001"/>
    <lineage>
        <taxon>Bacteria</taxon>
        <taxon>Pseudomonadati</taxon>
        <taxon>Pseudomonadota</taxon>
        <taxon>Betaproteobacteria</taxon>
        <taxon>Candidatus Accumulibacter</taxon>
    </lineage>
</organism>
<dbReference type="AlphaFoldDB" id="A0A011M8K2"/>
<reference evidence="2" key="1">
    <citation type="submission" date="2014-02" db="EMBL/GenBank/DDBJ databases">
        <title>Expanding our view of genomic diversity in Candidatus Accumulibacter clades.</title>
        <authorList>
            <person name="Skennerton C.T."/>
            <person name="Barr J.J."/>
            <person name="Slater F.R."/>
            <person name="Bond P.L."/>
            <person name="Tyson G.W."/>
        </authorList>
    </citation>
    <scope>NUCLEOTIDE SEQUENCE [LARGE SCALE GENOMIC DNA]</scope>
</reference>
<keyword evidence="3" id="KW-1185">Reference proteome</keyword>
<dbReference type="PANTHER" id="PTHR34047">
    <property type="entry name" value="NUCLEAR INTRON MATURASE 1, MITOCHONDRIAL-RELATED"/>
    <property type="match status" value="1"/>
</dbReference>
<comment type="caution">
    <text evidence="2">The sequence shown here is derived from an EMBL/GenBank/DDBJ whole genome shotgun (WGS) entry which is preliminary data.</text>
</comment>
<evidence type="ECO:0000313" key="2">
    <source>
        <dbReference type="EMBL" id="EXI66008.1"/>
    </source>
</evidence>
<proteinExistence type="inferred from homology"/>
<gene>
    <name evidence="2" type="primary">ltrA</name>
    <name evidence="2" type="ORF">AW08_02747</name>
</gene>
<comment type="similarity">
    <text evidence="1">Belongs to the bacterial reverse transcriptase family.</text>
</comment>
<name>A0A011M8K2_9PROT</name>
<dbReference type="InterPro" id="IPR043502">
    <property type="entry name" value="DNA/RNA_pol_sf"/>
</dbReference>
<sequence length="148" mass="16068">MHPGIDGMTVDALPEYLRHHWPEIREQLERGCYSPQPAKRVAIEKADGKKRPLGIPTVLDRLIQQAIAQVVRRRWGSLARVVDRIGTNSAGISPNAAPTTVSAWSTIGFPAAASTTVRASVTGKHLRRAVAADQQHIVGFLARTLHAG</sequence>
<dbReference type="EMBL" id="JFAX01000017">
    <property type="protein sequence ID" value="EXI66008.1"/>
    <property type="molecule type" value="Genomic_DNA"/>
</dbReference>
<dbReference type="PANTHER" id="PTHR34047:SF8">
    <property type="entry name" value="PROTEIN YKFC"/>
    <property type="match status" value="1"/>
</dbReference>